<evidence type="ECO:0000313" key="6">
    <source>
        <dbReference type="EMBL" id="SDX98616.1"/>
    </source>
</evidence>
<evidence type="ECO:0000256" key="2">
    <source>
        <dbReference type="ARBA" id="ARBA00022603"/>
    </source>
</evidence>
<dbReference type="PANTHER" id="PTHR13370:SF24">
    <property type="entry name" value="TYPE III RESTRICTION-MODIFICATION ENZYME STYLTI MOD SUBUNIT"/>
    <property type="match status" value="1"/>
</dbReference>
<accession>A0A1H3G5R6</accession>
<comment type="similarity">
    <text evidence="1 4">Belongs to the N(4)/N(6)-methyltransferase family.</text>
</comment>
<keyword evidence="2 6" id="KW-0489">Methyltransferase</keyword>
<dbReference type="InterPro" id="IPR002941">
    <property type="entry name" value="DNA_methylase_N4/N6"/>
</dbReference>
<dbReference type="PRINTS" id="PR00508">
    <property type="entry name" value="S21N4MTFRASE"/>
</dbReference>
<keyword evidence="7" id="KW-1185">Reference proteome</keyword>
<keyword evidence="3 6" id="KW-0808">Transferase</keyword>
<gene>
    <name evidence="6" type="ORF">SAMN05421644_1232</name>
</gene>
<dbReference type="EC" id="2.1.1.-" evidence="4"/>
<dbReference type="GO" id="GO:0005737">
    <property type="term" value="C:cytoplasm"/>
    <property type="evidence" value="ECO:0007669"/>
    <property type="project" value="TreeGrafter"/>
</dbReference>
<organism evidence="6 7">
    <name type="scientific">Allochromatium warmingii</name>
    <name type="common">Chromatium warmingii</name>
    <dbReference type="NCBI Taxonomy" id="61595"/>
    <lineage>
        <taxon>Bacteria</taxon>
        <taxon>Pseudomonadati</taxon>
        <taxon>Pseudomonadota</taxon>
        <taxon>Gammaproteobacteria</taxon>
        <taxon>Chromatiales</taxon>
        <taxon>Chromatiaceae</taxon>
        <taxon>Allochromatium</taxon>
    </lineage>
</organism>
<dbReference type="GO" id="GO:0032259">
    <property type="term" value="P:methylation"/>
    <property type="evidence" value="ECO:0007669"/>
    <property type="project" value="UniProtKB-KW"/>
</dbReference>
<dbReference type="GO" id="GO:0003677">
    <property type="term" value="F:DNA binding"/>
    <property type="evidence" value="ECO:0007669"/>
    <property type="project" value="InterPro"/>
</dbReference>
<dbReference type="Pfam" id="PF01555">
    <property type="entry name" value="N6_N4_Mtase"/>
    <property type="match status" value="1"/>
</dbReference>
<feature type="domain" description="DNA methylase N-4/N-6" evidence="5">
    <location>
        <begin position="23"/>
        <end position="349"/>
    </location>
</feature>
<evidence type="ECO:0000259" key="5">
    <source>
        <dbReference type="Pfam" id="PF01555"/>
    </source>
</evidence>
<dbReference type="EMBL" id="FNOW01000023">
    <property type="protein sequence ID" value="SDX98616.1"/>
    <property type="molecule type" value="Genomic_DNA"/>
</dbReference>
<dbReference type="InterPro" id="IPR001091">
    <property type="entry name" value="RM_Methyltransferase"/>
</dbReference>
<dbReference type="Gene3D" id="3.40.50.150">
    <property type="entry name" value="Vaccinia Virus protein VP39"/>
    <property type="match status" value="1"/>
</dbReference>
<dbReference type="PROSITE" id="PS00092">
    <property type="entry name" value="N6_MTASE"/>
    <property type="match status" value="1"/>
</dbReference>
<dbReference type="PANTHER" id="PTHR13370">
    <property type="entry name" value="RNA METHYLASE-RELATED"/>
    <property type="match status" value="1"/>
</dbReference>
<dbReference type="SUPFAM" id="SSF53335">
    <property type="entry name" value="S-adenosyl-L-methionine-dependent methyltransferases"/>
    <property type="match status" value="1"/>
</dbReference>
<sequence>MMDTLYFGDNLNILREQLKEESVDLIYLDPPFNSNANYNILFKSPTGKDSDAQIEAFTDTWHWDQQSEREFGELLSQPNTDVAKLMAALRGFLGANDMMAYLTAMTIRLLELQRVLKSTGSLYLHCDPTASHYLKIVLDAVFGKEHYRNEIIWKRTTAHNDANRFGKNTDSIFFYTKSTTNTWNTIYLPYSEEYLKRFRFTDDDGRKWMDDNLTAKGLTGGGYTYEYNNITSLWRVPLETMQRLDDENRLHYTNKGGIRLKRYLDESKGMPVQVLWDDISPINSQSQERIGYPTQKPRALLERIIQASSNEGDVVLDPFCGCGTAIHAAHALNRRWIGIDITHLAISLIENRLKTAFPDVKSREIIDTLFEAFGALLLPVLECLNRRDVSERLLRDLMIV</sequence>
<proteinExistence type="inferred from homology"/>
<dbReference type="InterPro" id="IPR029063">
    <property type="entry name" value="SAM-dependent_MTases_sf"/>
</dbReference>
<name>A0A1H3G5R6_ALLWA</name>
<dbReference type="AlphaFoldDB" id="A0A1H3G5R6"/>
<evidence type="ECO:0000256" key="3">
    <source>
        <dbReference type="ARBA" id="ARBA00022679"/>
    </source>
</evidence>
<dbReference type="GO" id="GO:0008170">
    <property type="term" value="F:N-methyltransferase activity"/>
    <property type="evidence" value="ECO:0007669"/>
    <property type="project" value="InterPro"/>
</dbReference>
<dbReference type="Proteomes" id="UP000198672">
    <property type="component" value="Unassembled WGS sequence"/>
</dbReference>
<evidence type="ECO:0000256" key="1">
    <source>
        <dbReference type="ARBA" id="ARBA00006594"/>
    </source>
</evidence>
<dbReference type="InterPro" id="IPR002052">
    <property type="entry name" value="DNA_methylase_N6_adenine_CS"/>
</dbReference>
<evidence type="ECO:0000256" key="4">
    <source>
        <dbReference type="RuleBase" id="RU362026"/>
    </source>
</evidence>
<reference evidence="7" key="1">
    <citation type="submission" date="2016-10" db="EMBL/GenBank/DDBJ databases">
        <authorList>
            <person name="Varghese N."/>
            <person name="Submissions S."/>
        </authorList>
    </citation>
    <scope>NUCLEOTIDE SEQUENCE [LARGE SCALE GENOMIC DNA]</scope>
    <source>
        <strain evidence="7">DSM 173</strain>
    </source>
</reference>
<protein>
    <recommendedName>
        <fullName evidence="4">Methyltransferase</fullName>
        <ecNumber evidence="4">2.1.1.-</ecNumber>
    </recommendedName>
</protein>
<dbReference type="STRING" id="61595.SAMN05421644_1232"/>
<evidence type="ECO:0000313" key="7">
    <source>
        <dbReference type="Proteomes" id="UP000198672"/>
    </source>
</evidence>